<dbReference type="CDD" id="cd04186">
    <property type="entry name" value="GT_2_like_c"/>
    <property type="match status" value="1"/>
</dbReference>
<dbReference type="EC" id="2.4.-.-" evidence="2"/>
<reference evidence="3" key="1">
    <citation type="journal article" date="2019" name="Int. J. Syst. Evol. Microbiol.">
        <title>The Global Catalogue of Microorganisms (GCM) 10K type strain sequencing project: providing services to taxonomists for standard genome sequencing and annotation.</title>
        <authorList>
            <consortium name="The Broad Institute Genomics Platform"/>
            <consortium name="The Broad Institute Genome Sequencing Center for Infectious Disease"/>
            <person name="Wu L."/>
            <person name="Ma J."/>
        </authorList>
    </citation>
    <scope>NUCLEOTIDE SEQUENCE [LARGE SCALE GENOMIC DNA]</scope>
    <source>
        <strain evidence="3">KACC 12597</strain>
    </source>
</reference>
<comment type="caution">
    <text evidence="2">The sequence shown here is derived from an EMBL/GenBank/DDBJ whole genome shotgun (WGS) entry which is preliminary data.</text>
</comment>
<proteinExistence type="predicted"/>
<gene>
    <name evidence="2" type="ORF">ACFSJC_04555</name>
</gene>
<dbReference type="PANTHER" id="PTHR43179:SF7">
    <property type="entry name" value="RHAMNOSYLTRANSFERASE WBBL"/>
    <property type="match status" value="1"/>
</dbReference>
<dbReference type="EMBL" id="JBHUHX010000009">
    <property type="protein sequence ID" value="MFD2111112.1"/>
    <property type="molecule type" value="Genomic_DNA"/>
</dbReference>
<dbReference type="GO" id="GO:0016757">
    <property type="term" value="F:glycosyltransferase activity"/>
    <property type="evidence" value="ECO:0007669"/>
    <property type="project" value="UniProtKB-KW"/>
</dbReference>
<name>A0ABW4Y4L1_9GAMM</name>
<keyword evidence="2" id="KW-0328">Glycosyltransferase</keyword>
<dbReference type="SUPFAM" id="SSF53448">
    <property type="entry name" value="Nucleotide-diphospho-sugar transferases"/>
    <property type="match status" value="1"/>
</dbReference>
<dbReference type="SUPFAM" id="SSF53756">
    <property type="entry name" value="UDP-Glycosyltransferase/glycogen phosphorylase"/>
    <property type="match status" value="1"/>
</dbReference>
<evidence type="ECO:0000313" key="2">
    <source>
        <dbReference type="EMBL" id="MFD2111112.1"/>
    </source>
</evidence>
<keyword evidence="2" id="KW-0808">Transferase</keyword>
<accession>A0ABW4Y4L1</accession>
<dbReference type="InterPro" id="IPR001173">
    <property type="entry name" value="Glyco_trans_2-like"/>
</dbReference>
<dbReference type="InterPro" id="IPR029044">
    <property type="entry name" value="Nucleotide-diphossugar_trans"/>
</dbReference>
<evidence type="ECO:0000259" key="1">
    <source>
        <dbReference type="Pfam" id="PF00535"/>
    </source>
</evidence>
<dbReference type="CDD" id="cd03801">
    <property type="entry name" value="GT4_PimA-like"/>
    <property type="match status" value="1"/>
</dbReference>
<dbReference type="Gene3D" id="3.40.50.2000">
    <property type="entry name" value="Glycogen Phosphorylase B"/>
    <property type="match status" value="1"/>
</dbReference>
<sequence length="705" mass="78180">MTLMPTSGQSLFTVALRYLPRAIHVFRTEGGGVLLRKLKRRLGTTPLAIEGPPRLLAFSEPFAPIALRREERPRISIVVPVHDQFAYSHHCLAALALTQNEAPFEVILVDDASTDGTSERLAHYPGVRLIRNQENLGFVGSCNRGAEAARGEIIVFLNNDTQVQSGWLASLVRTFEDFPNAGIVGSRLIYPDGRLQEAGGILFEDGSAWNYGHLDEPNRPEYSYLRAVDYCSGAALAIRTALFRQLGGFDPAFAPAYYEDTDLAFRVRATGHEVYYQPLSQVVHFEGISAGRDTDADTGLKRYQRLHAETFRDRWGAVLATFGPRDQDVDRARERLVARRALVVDNYMVTPDRESGSLRMLNLFRILQGLGYKVTFAAANLEAPQPYVADLQRIGIEVLYRPYVRSIASHLARCGRDYDLVILSRADAAAQTMKAVRRHCTAARILFDTVDLHFLRERRLAELKGDRATHLVAEMRKRQELDLMRQADLTLVVSETERALLAEEAPDVEVRLVSNIHRIFGSAKPPEQRRDLLFIGAFAHPPNSDAMVYFCKEILPLVRAELPDVRLKIIGTDPPIEVQECAGQGVEILGYVPDVTGYLADSRISVAPLRYGAGVKGKVNQSLAHGLPVVATSIAAEGMHLRDGDSILIADTPADFASAVVRLYRDDALWTRLSDGGLAVMERHFGFAAAECALRSALGLEETRP</sequence>
<dbReference type="Pfam" id="PF00535">
    <property type="entry name" value="Glycos_transf_2"/>
    <property type="match status" value="1"/>
</dbReference>
<dbReference type="Gene3D" id="3.90.550.10">
    <property type="entry name" value="Spore Coat Polysaccharide Biosynthesis Protein SpsA, Chain A"/>
    <property type="match status" value="1"/>
</dbReference>
<protein>
    <submittedName>
        <fullName evidence="2">Glycosyltransferase</fullName>
        <ecNumber evidence="2">2.4.-.-</ecNumber>
    </submittedName>
</protein>
<keyword evidence="3" id="KW-1185">Reference proteome</keyword>
<organism evidence="2 3">
    <name type="scientific">Thiorhodococcus fuscus</name>
    <dbReference type="NCBI Taxonomy" id="527200"/>
    <lineage>
        <taxon>Bacteria</taxon>
        <taxon>Pseudomonadati</taxon>
        <taxon>Pseudomonadota</taxon>
        <taxon>Gammaproteobacteria</taxon>
        <taxon>Chromatiales</taxon>
        <taxon>Chromatiaceae</taxon>
        <taxon>Thiorhodococcus</taxon>
    </lineage>
</organism>
<dbReference type="Proteomes" id="UP001597337">
    <property type="component" value="Unassembled WGS sequence"/>
</dbReference>
<dbReference type="Pfam" id="PF13692">
    <property type="entry name" value="Glyco_trans_1_4"/>
    <property type="match status" value="1"/>
</dbReference>
<evidence type="ECO:0000313" key="3">
    <source>
        <dbReference type="Proteomes" id="UP001597337"/>
    </source>
</evidence>
<feature type="domain" description="Glycosyltransferase 2-like" evidence="1">
    <location>
        <begin position="76"/>
        <end position="218"/>
    </location>
</feature>
<dbReference type="RefSeq" id="WP_386023879.1">
    <property type="nucleotide sequence ID" value="NZ_JBHUHX010000009.1"/>
</dbReference>
<dbReference type="PANTHER" id="PTHR43179">
    <property type="entry name" value="RHAMNOSYLTRANSFERASE WBBL"/>
    <property type="match status" value="1"/>
</dbReference>